<evidence type="ECO:0000256" key="1">
    <source>
        <dbReference type="SAM" id="MobiDB-lite"/>
    </source>
</evidence>
<feature type="compositionally biased region" description="Low complexity" evidence="1">
    <location>
        <begin position="402"/>
        <end position="430"/>
    </location>
</feature>
<feature type="compositionally biased region" description="Low complexity" evidence="1">
    <location>
        <begin position="345"/>
        <end position="393"/>
    </location>
</feature>
<dbReference type="AlphaFoldDB" id="A0A6S7GYT1"/>
<dbReference type="EMBL" id="CACRXK020003063">
    <property type="protein sequence ID" value="CAB3997283.1"/>
    <property type="molecule type" value="Genomic_DNA"/>
</dbReference>
<dbReference type="Proteomes" id="UP001152795">
    <property type="component" value="Unassembled WGS sequence"/>
</dbReference>
<protein>
    <submittedName>
        <fullName evidence="2">Uncharacterized protein</fullName>
    </submittedName>
</protein>
<name>A0A6S7GYT1_PARCT</name>
<feature type="region of interest" description="Disordered" evidence="1">
    <location>
        <begin position="618"/>
        <end position="646"/>
    </location>
</feature>
<sequence length="673" mass="69452">MLIGLHYEMLTGKLKYCPTPMVCRRNRLGKTMSARASLSLIGNASIFYSSVKERFIPRLCSRSTLPPVLDDVKTHRVIADVAVSLFNKGKDGTCIFEQEPRTCPTFTVNWEALDGLKRDPRVFRRLVLIPFIEGERCPNGIEAQQRAEHVCENLLDRASTALGTMVGVSADINYICDTRTKSICAAMEQDVNEFRRQVIELADVEGLDPTFDIKSKEHDSDESEPTVVLNDGVQVTSGVVIQTTSGGLLQTSGGSLQTTSGGSLETSGGSLQMSGGFLESTSGRSLERSGGSLQTSGGSLETTSGGSLERSGGSLQTSGGSLETTSGGSLETSGGSFQTSGGCLETTSGRSSETSGGSLQASGGSLETTSGGSLETSGGSLQTSGGSLETTSGRSLETSGASLQTSGGSLETTSGGSLQTSGGSLETTSGRSLETSGAPLQTSGGSLETTSGGSLQTSGGSLETTSGGSLETSGGSLETSGGSLQTSGGSLQTTSCRSSETSGGSLQTSSGSLETTFGGVMQTMVGDIMETPCGLDDSCIFLAVEPSEIDNNDIFATVNGENKRRHKEDLQSLQGIKKIKLSEESTAPGYKYCLCKKKFYLKKLIIDLSGGVMPTTSGDSLQTTSGGSLQTASGGSIQTTSTGSLQTSGGVLQTMVGDIMKTPSRLHELARNT</sequence>
<organism evidence="2 3">
    <name type="scientific">Paramuricea clavata</name>
    <name type="common">Red gorgonian</name>
    <name type="synonym">Violescent sea-whip</name>
    <dbReference type="NCBI Taxonomy" id="317549"/>
    <lineage>
        <taxon>Eukaryota</taxon>
        <taxon>Metazoa</taxon>
        <taxon>Cnidaria</taxon>
        <taxon>Anthozoa</taxon>
        <taxon>Octocorallia</taxon>
        <taxon>Malacalcyonacea</taxon>
        <taxon>Plexauridae</taxon>
        <taxon>Paramuricea</taxon>
    </lineage>
</organism>
<feature type="compositionally biased region" description="Low complexity" evidence="1">
    <location>
        <begin position="440"/>
        <end position="514"/>
    </location>
</feature>
<comment type="caution">
    <text evidence="2">The sequence shown here is derived from an EMBL/GenBank/DDBJ whole genome shotgun (WGS) entry which is preliminary data.</text>
</comment>
<reference evidence="2" key="1">
    <citation type="submission" date="2020-04" db="EMBL/GenBank/DDBJ databases">
        <authorList>
            <person name="Alioto T."/>
            <person name="Alioto T."/>
            <person name="Gomez Garrido J."/>
        </authorList>
    </citation>
    <scope>NUCLEOTIDE SEQUENCE</scope>
    <source>
        <strain evidence="2">A484AB</strain>
    </source>
</reference>
<feature type="compositionally biased region" description="Low complexity" evidence="1">
    <location>
        <begin position="250"/>
        <end position="336"/>
    </location>
</feature>
<proteinExistence type="predicted"/>
<feature type="compositionally biased region" description="Low complexity" evidence="1">
    <location>
        <begin position="630"/>
        <end position="646"/>
    </location>
</feature>
<evidence type="ECO:0000313" key="2">
    <source>
        <dbReference type="EMBL" id="CAB3997283.1"/>
    </source>
</evidence>
<gene>
    <name evidence="2" type="ORF">PACLA_8A069700</name>
</gene>
<feature type="compositionally biased region" description="Polar residues" evidence="1">
    <location>
        <begin position="618"/>
        <end position="629"/>
    </location>
</feature>
<evidence type="ECO:0000313" key="3">
    <source>
        <dbReference type="Proteomes" id="UP001152795"/>
    </source>
</evidence>
<accession>A0A6S7GYT1</accession>
<keyword evidence="3" id="KW-1185">Reference proteome</keyword>
<dbReference type="OrthoDB" id="5987693at2759"/>
<feature type="region of interest" description="Disordered" evidence="1">
    <location>
        <begin position="250"/>
        <end position="514"/>
    </location>
</feature>